<protein>
    <submittedName>
        <fullName evidence="2">Uncharacterized protein</fullName>
    </submittedName>
</protein>
<evidence type="ECO:0000313" key="2">
    <source>
        <dbReference type="EMBL" id="SCM77667.1"/>
    </source>
</evidence>
<sequence length="90" mass="9720">MDVGDDAADQRHRPAGLRHGHAGGRAADRPHQRRIAARPPLRSAHPLHRKRLDRRAAPDDGGHLTATGPRPEGGGASRRTRRSQPPAGWG</sequence>
<feature type="region of interest" description="Disordered" evidence="1">
    <location>
        <begin position="1"/>
        <end position="90"/>
    </location>
</feature>
<accession>A0A212LJK1</accession>
<organism evidence="2">
    <name type="scientific">uncultured Pleomorphomonas sp</name>
    <dbReference type="NCBI Taxonomy" id="442121"/>
    <lineage>
        <taxon>Bacteria</taxon>
        <taxon>Pseudomonadati</taxon>
        <taxon>Pseudomonadota</taxon>
        <taxon>Alphaproteobacteria</taxon>
        <taxon>Hyphomicrobiales</taxon>
        <taxon>Pleomorphomonadaceae</taxon>
        <taxon>Pleomorphomonas</taxon>
        <taxon>environmental samples</taxon>
    </lineage>
</organism>
<evidence type="ECO:0000256" key="1">
    <source>
        <dbReference type="SAM" id="MobiDB-lite"/>
    </source>
</evidence>
<feature type="compositionally biased region" description="Basic residues" evidence="1">
    <location>
        <begin position="13"/>
        <end position="22"/>
    </location>
</feature>
<reference evidence="2" key="1">
    <citation type="submission" date="2016-08" db="EMBL/GenBank/DDBJ databases">
        <authorList>
            <person name="Seilhamer J.J."/>
        </authorList>
    </citation>
    <scope>NUCLEOTIDE SEQUENCE</scope>
    <source>
        <strain evidence="2">86</strain>
    </source>
</reference>
<dbReference type="AlphaFoldDB" id="A0A212LJK1"/>
<proteinExistence type="predicted"/>
<dbReference type="EMBL" id="FMJD01000008">
    <property type="protein sequence ID" value="SCM77667.1"/>
    <property type="molecule type" value="Genomic_DNA"/>
</dbReference>
<name>A0A212LJK1_9HYPH</name>
<gene>
    <name evidence="2" type="ORF">KL86PLE_41472</name>
</gene>